<organism evidence="2">
    <name type="scientific">marine metagenome</name>
    <dbReference type="NCBI Taxonomy" id="408172"/>
    <lineage>
        <taxon>unclassified sequences</taxon>
        <taxon>metagenomes</taxon>
        <taxon>ecological metagenomes</taxon>
    </lineage>
</organism>
<reference evidence="2" key="1">
    <citation type="submission" date="2018-05" db="EMBL/GenBank/DDBJ databases">
        <authorList>
            <person name="Lanie J.A."/>
            <person name="Ng W.-L."/>
            <person name="Kazmierczak K.M."/>
            <person name="Andrzejewski T.M."/>
            <person name="Davidsen T.M."/>
            <person name="Wayne K.J."/>
            <person name="Tettelin H."/>
            <person name="Glass J.I."/>
            <person name="Rusch D."/>
            <person name="Podicherti R."/>
            <person name="Tsui H.-C.T."/>
            <person name="Winkler M.E."/>
        </authorList>
    </citation>
    <scope>NUCLEOTIDE SEQUENCE</scope>
</reference>
<feature type="non-terminal residue" evidence="2">
    <location>
        <position position="1"/>
    </location>
</feature>
<accession>A0A382L8N9</accession>
<proteinExistence type="predicted"/>
<gene>
    <name evidence="2" type="ORF">METZ01_LOCUS284376</name>
</gene>
<protein>
    <recommendedName>
        <fullName evidence="1">Secretion system C-terminal sorting domain-containing protein</fullName>
    </recommendedName>
</protein>
<dbReference type="Gene3D" id="2.60.40.4070">
    <property type="match status" value="1"/>
</dbReference>
<evidence type="ECO:0000313" key="2">
    <source>
        <dbReference type="EMBL" id="SVC31522.1"/>
    </source>
</evidence>
<dbReference type="EMBL" id="UINC01084667">
    <property type="protein sequence ID" value="SVC31522.1"/>
    <property type="molecule type" value="Genomic_DNA"/>
</dbReference>
<dbReference type="InterPro" id="IPR026444">
    <property type="entry name" value="Secre_tail"/>
</dbReference>
<evidence type="ECO:0000259" key="1">
    <source>
        <dbReference type="Pfam" id="PF18962"/>
    </source>
</evidence>
<dbReference type="AlphaFoldDB" id="A0A382L8N9"/>
<dbReference type="NCBIfam" id="TIGR04183">
    <property type="entry name" value="Por_Secre_tail"/>
    <property type="match status" value="1"/>
</dbReference>
<feature type="domain" description="Secretion system C-terminal sorting" evidence="1">
    <location>
        <begin position="39"/>
        <end position="114"/>
    </location>
</feature>
<sequence length="117" mass="13030">ELIQLGGDVDKWSSNGVFTISGLIEVESIPEEFGLNSAYPNPFNPVTTLSFQLPMDSQVSMQIYNIQGRLVETLADYNMQAGYHSITWNADQHSSGMYFVKMIAGEHVSTQKLLLVK</sequence>
<dbReference type="Pfam" id="PF18962">
    <property type="entry name" value="Por_Secre_tail"/>
    <property type="match status" value="1"/>
</dbReference>
<name>A0A382L8N9_9ZZZZ</name>